<comment type="caution">
    <text evidence="2">The sequence shown here is derived from an EMBL/GenBank/DDBJ whole genome shotgun (WGS) entry which is preliminary data.</text>
</comment>
<evidence type="ECO:0000313" key="3">
    <source>
        <dbReference type="Proteomes" id="UP000639643"/>
    </source>
</evidence>
<feature type="compositionally biased region" description="Low complexity" evidence="1">
    <location>
        <begin position="187"/>
        <end position="201"/>
    </location>
</feature>
<dbReference type="EMBL" id="WIGM01000010">
    <property type="protein sequence ID" value="KAF6844774.1"/>
    <property type="molecule type" value="Genomic_DNA"/>
</dbReference>
<name>A0A8H6NY97_9PEZI</name>
<accession>A0A8H6NY97</accession>
<feature type="compositionally biased region" description="Basic and acidic residues" evidence="1">
    <location>
        <begin position="236"/>
        <end position="252"/>
    </location>
</feature>
<sequence>MYETGGHGGILYYHNPTYRMEMASLCFFFVNDRLFSDVPWVIRDDTRREGGACGTVALSVNLLLLPDGGGSRGGLRNGEDQVREGLPLLLLSFLSFIRKPRASQTNPPRQHSQQPQMSLYRCVVRLRDRFGPRADTDPGARAVFAPHNAETERRDGGRATVATTSPTVASRKRLTKPRPSKTPPSSPSETNRQTTTIRTQTVSAQDKGQRQGTEVFPGFNFGLDEATTGMGSGTKSESKTPEIDTKEADSGRRGQRRNTPPSPSNLSKSSTVSSFFDSKRSEARRRKRKKSDSRPGYFDPGPFAKGTTGGDTEVDVGGDSLIMNIPS</sequence>
<feature type="compositionally biased region" description="Basic residues" evidence="1">
    <location>
        <begin position="282"/>
        <end position="291"/>
    </location>
</feature>
<feature type="compositionally biased region" description="Polar residues" evidence="1">
    <location>
        <begin position="202"/>
        <end position="212"/>
    </location>
</feature>
<feature type="compositionally biased region" description="Basic residues" evidence="1">
    <location>
        <begin position="170"/>
        <end position="179"/>
    </location>
</feature>
<proteinExistence type="predicted"/>
<keyword evidence="3" id="KW-1185">Reference proteome</keyword>
<evidence type="ECO:0000313" key="2">
    <source>
        <dbReference type="EMBL" id="KAF6844774.1"/>
    </source>
</evidence>
<gene>
    <name evidence="2" type="ORF">CMUS01_00708</name>
</gene>
<reference evidence="2" key="1">
    <citation type="journal article" date="2020" name="Phytopathology">
        <title>Genome Sequence Resources of Colletotrichum truncatum, C. plurivorum, C. musicola, and C. sojae: Four Species Pathogenic to Soybean (Glycine max).</title>
        <authorList>
            <person name="Rogerio F."/>
            <person name="Boufleur T.R."/>
            <person name="Ciampi-Guillardi M."/>
            <person name="Sukno S.A."/>
            <person name="Thon M.R."/>
            <person name="Massola Junior N.S."/>
            <person name="Baroncelli R."/>
        </authorList>
    </citation>
    <scope>NUCLEOTIDE SEQUENCE</scope>
    <source>
        <strain evidence="2">LFN0074</strain>
    </source>
</reference>
<dbReference type="AlphaFoldDB" id="A0A8H6NY97"/>
<feature type="region of interest" description="Disordered" evidence="1">
    <location>
        <begin position="130"/>
        <end position="327"/>
    </location>
</feature>
<organism evidence="2 3">
    <name type="scientific">Colletotrichum musicola</name>
    <dbReference type="NCBI Taxonomy" id="2175873"/>
    <lineage>
        <taxon>Eukaryota</taxon>
        <taxon>Fungi</taxon>
        <taxon>Dikarya</taxon>
        <taxon>Ascomycota</taxon>
        <taxon>Pezizomycotina</taxon>
        <taxon>Sordariomycetes</taxon>
        <taxon>Hypocreomycetidae</taxon>
        <taxon>Glomerellales</taxon>
        <taxon>Glomerellaceae</taxon>
        <taxon>Colletotrichum</taxon>
        <taxon>Colletotrichum orchidearum species complex</taxon>
    </lineage>
</organism>
<feature type="compositionally biased region" description="Low complexity" evidence="1">
    <location>
        <begin position="159"/>
        <end position="169"/>
    </location>
</feature>
<dbReference type="Proteomes" id="UP000639643">
    <property type="component" value="Unassembled WGS sequence"/>
</dbReference>
<feature type="compositionally biased region" description="Low complexity" evidence="1">
    <location>
        <begin position="264"/>
        <end position="276"/>
    </location>
</feature>
<evidence type="ECO:0000256" key="1">
    <source>
        <dbReference type="SAM" id="MobiDB-lite"/>
    </source>
</evidence>
<protein>
    <submittedName>
        <fullName evidence="2">Uncharacterized protein</fullName>
    </submittedName>
</protein>